<sequence>MRFEISDLIMANPMNGVSHLFDEAQTDTTAEKAKANKYRGLGSEYEFVPFGVETLGPWGPSARRLFKETAKRLVDITGDRRAGSYLGQRISLAIQRVDAAIFGTLPKGIPFNDIF</sequence>
<dbReference type="EMBL" id="KQ460325">
    <property type="protein sequence ID" value="KPJ15744.1"/>
    <property type="molecule type" value="Genomic_DNA"/>
</dbReference>
<gene>
    <name evidence="1" type="ORF">RR48_09667</name>
</gene>
<organism evidence="1 2">
    <name type="scientific">Papilio machaon</name>
    <name type="common">Old World swallowtail butterfly</name>
    <dbReference type="NCBI Taxonomy" id="76193"/>
    <lineage>
        <taxon>Eukaryota</taxon>
        <taxon>Metazoa</taxon>
        <taxon>Ecdysozoa</taxon>
        <taxon>Arthropoda</taxon>
        <taxon>Hexapoda</taxon>
        <taxon>Insecta</taxon>
        <taxon>Pterygota</taxon>
        <taxon>Neoptera</taxon>
        <taxon>Endopterygota</taxon>
        <taxon>Lepidoptera</taxon>
        <taxon>Glossata</taxon>
        <taxon>Ditrysia</taxon>
        <taxon>Papilionoidea</taxon>
        <taxon>Papilionidae</taxon>
        <taxon>Papilioninae</taxon>
        <taxon>Papilio</taxon>
    </lineage>
</organism>
<keyword evidence="2" id="KW-1185">Reference proteome</keyword>
<dbReference type="AlphaFoldDB" id="A0A194RE50"/>
<evidence type="ECO:0000313" key="2">
    <source>
        <dbReference type="Proteomes" id="UP000053240"/>
    </source>
</evidence>
<dbReference type="STRING" id="76193.A0A194RE50"/>
<name>A0A194RE50_PAPMA</name>
<dbReference type="Proteomes" id="UP000053240">
    <property type="component" value="Unassembled WGS sequence"/>
</dbReference>
<accession>A0A194RE50</accession>
<protein>
    <submittedName>
        <fullName evidence="1">Uncharacterized protein</fullName>
    </submittedName>
</protein>
<dbReference type="InParanoid" id="A0A194RE50"/>
<proteinExistence type="predicted"/>
<reference evidence="1 2" key="1">
    <citation type="journal article" date="2015" name="Nat. Commun.">
        <title>Outbred genome sequencing and CRISPR/Cas9 gene editing in butterflies.</title>
        <authorList>
            <person name="Li X."/>
            <person name="Fan D."/>
            <person name="Zhang W."/>
            <person name="Liu G."/>
            <person name="Zhang L."/>
            <person name="Zhao L."/>
            <person name="Fang X."/>
            <person name="Chen L."/>
            <person name="Dong Y."/>
            <person name="Chen Y."/>
            <person name="Ding Y."/>
            <person name="Zhao R."/>
            <person name="Feng M."/>
            <person name="Zhu Y."/>
            <person name="Feng Y."/>
            <person name="Jiang X."/>
            <person name="Zhu D."/>
            <person name="Xiang H."/>
            <person name="Feng X."/>
            <person name="Li S."/>
            <person name="Wang J."/>
            <person name="Zhang G."/>
            <person name="Kronforst M.R."/>
            <person name="Wang W."/>
        </authorList>
    </citation>
    <scope>NUCLEOTIDE SEQUENCE [LARGE SCALE GENOMIC DNA]</scope>
    <source>
        <strain evidence="1">Ya'a_city_454_Pm</strain>
        <tissue evidence="1">Whole body</tissue>
    </source>
</reference>
<evidence type="ECO:0000313" key="1">
    <source>
        <dbReference type="EMBL" id="KPJ15744.1"/>
    </source>
</evidence>